<name>A0AAC8Q4S1_9BACT</name>
<proteinExistence type="predicted"/>
<sequence length="68" mass="8248">MRRGHCSAPVRPRRPRGPRHYQCYQCHCPPILVSPHLYRLHVKSLRRGPTWRFREWAFWSIPATARTR</sequence>
<dbReference type="EMBL" id="CP011509">
    <property type="protein sequence ID" value="AKJ01084.1"/>
    <property type="molecule type" value="Genomic_DNA"/>
</dbReference>
<protein>
    <submittedName>
        <fullName evidence="1">Uncharacterized protein</fullName>
    </submittedName>
</protein>
<organism evidence="1 2">
    <name type="scientific">Archangium gephyra</name>
    <dbReference type="NCBI Taxonomy" id="48"/>
    <lineage>
        <taxon>Bacteria</taxon>
        <taxon>Pseudomonadati</taxon>
        <taxon>Myxococcota</taxon>
        <taxon>Myxococcia</taxon>
        <taxon>Myxococcales</taxon>
        <taxon>Cystobacterineae</taxon>
        <taxon>Archangiaceae</taxon>
        <taxon>Archangium</taxon>
    </lineage>
</organism>
<gene>
    <name evidence="1" type="ORF">AA314_02710</name>
</gene>
<dbReference type="Proteomes" id="UP000035579">
    <property type="component" value="Chromosome"/>
</dbReference>
<reference evidence="1 2" key="1">
    <citation type="submission" date="2015-05" db="EMBL/GenBank/DDBJ databases">
        <title>Genome assembly of Archangium gephyra DSM 2261.</title>
        <authorList>
            <person name="Sharma G."/>
            <person name="Subramanian S."/>
        </authorList>
    </citation>
    <scope>NUCLEOTIDE SEQUENCE [LARGE SCALE GENOMIC DNA]</scope>
    <source>
        <strain evidence="1 2">DSM 2261</strain>
    </source>
</reference>
<dbReference type="AlphaFoldDB" id="A0AAC8Q4S1"/>
<accession>A0AAC8Q4S1</accession>
<evidence type="ECO:0000313" key="1">
    <source>
        <dbReference type="EMBL" id="AKJ01084.1"/>
    </source>
</evidence>
<evidence type="ECO:0000313" key="2">
    <source>
        <dbReference type="Proteomes" id="UP000035579"/>
    </source>
</evidence>
<dbReference type="KEGG" id="age:AA314_02710"/>